<name>A0A967EUD3_9PROT</name>
<dbReference type="AlphaFoldDB" id="A0A967EUD3"/>
<keyword evidence="1" id="KW-0732">Signal</keyword>
<keyword evidence="3" id="KW-1185">Reference proteome</keyword>
<dbReference type="RefSeq" id="WP_167220286.1">
    <property type="nucleotide sequence ID" value="NZ_JAAQPH010000001.1"/>
</dbReference>
<organism evidence="2 3">
    <name type="scientific">Pelagibius litoralis</name>
    <dbReference type="NCBI Taxonomy" id="374515"/>
    <lineage>
        <taxon>Bacteria</taxon>
        <taxon>Pseudomonadati</taxon>
        <taxon>Pseudomonadota</taxon>
        <taxon>Alphaproteobacteria</taxon>
        <taxon>Rhodospirillales</taxon>
        <taxon>Rhodovibrionaceae</taxon>
        <taxon>Pelagibius</taxon>
    </lineage>
</organism>
<evidence type="ECO:0000313" key="2">
    <source>
        <dbReference type="EMBL" id="NIA66981.1"/>
    </source>
</evidence>
<protein>
    <submittedName>
        <fullName evidence="2">Uncharacterized protein</fullName>
    </submittedName>
</protein>
<gene>
    <name evidence="2" type="ORF">HBA54_00065</name>
</gene>
<sequence length="154" mass="15981">MRSVLPMAGLLAVLLLSACSTFGPTGQQSLEPEARPSGTEASYSPFNWSPPNYAGMTAGRIIYPGRDGGAPVVAEWISGKEAEGASITFTTPNGNVISYSAQGLRGFEGQLARAQVESDLAAQLSDLWANVTPEIKSGLVDAVCLYVTKAPCGG</sequence>
<reference evidence="2" key="1">
    <citation type="submission" date="2020-03" db="EMBL/GenBank/DDBJ databases">
        <title>Genome of Pelagibius litoralis DSM 21314T.</title>
        <authorList>
            <person name="Wang G."/>
        </authorList>
    </citation>
    <scope>NUCLEOTIDE SEQUENCE</scope>
    <source>
        <strain evidence="2">DSM 21314</strain>
    </source>
</reference>
<dbReference type="Proteomes" id="UP000761264">
    <property type="component" value="Unassembled WGS sequence"/>
</dbReference>
<proteinExistence type="predicted"/>
<evidence type="ECO:0000256" key="1">
    <source>
        <dbReference type="SAM" id="SignalP"/>
    </source>
</evidence>
<feature type="signal peptide" evidence="1">
    <location>
        <begin position="1"/>
        <end position="23"/>
    </location>
</feature>
<feature type="chain" id="PRO_5037401562" evidence="1">
    <location>
        <begin position="24"/>
        <end position="154"/>
    </location>
</feature>
<dbReference type="EMBL" id="JAAQPH010000001">
    <property type="protein sequence ID" value="NIA66981.1"/>
    <property type="molecule type" value="Genomic_DNA"/>
</dbReference>
<comment type="caution">
    <text evidence="2">The sequence shown here is derived from an EMBL/GenBank/DDBJ whole genome shotgun (WGS) entry which is preliminary data.</text>
</comment>
<accession>A0A967EUD3</accession>
<dbReference type="PROSITE" id="PS51257">
    <property type="entry name" value="PROKAR_LIPOPROTEIN"/>
    <property type="match status" value="1"/>
</dbReference>
<evidence type="ECO:0000313" key="3">
    <source>
        <dbReference type="Proteomes" id="UP000761264"/>
    </source>
</evidence>